<proteinExistence type="predicted"/>
<dbReference type="Proteomes" id="UP000501727">
    <property type="component" value="Chromosome"/>
</dbReference>
<keyword evidence="2" id="KW-1185">Reference proteome</keyword>
<dbReference type="AlphaFoldDB" id="A0A6F8SI91"/>
<evidence type="ECO:0000313" key="1">
    <source>
        <dbReference type="EMBL" id="BCA87959.1"/>
    </source>
</evidence>
<gene>
    <name evidence="1" type="ORF">ADCFC_04580</name>
</gene>
<dbReference type="EMBL" id="AP022829">
    <property type="protein sequence ID" value="BCA87959.1"/>
    <property type="molecule type" value="Genomic_DNA"/>
</dbReference>
<evidence type="ECO:0000313" key="2">
    <source>
        <dbReference type="Proteomes" id="UP000501727"/>
    </source>
</evidence>
<protein>
    <recommendedName>
        <fullName evidence="3">Helix-turn-helix domain-containing protein</fullName>
    </recommendedName>
</protein>
<organism evidence="1 2">
    <name type="scientific">Adlercreutzia hattorii</name>
    <dbReference type="NCBI Taxonomy" id="2707299"/>
    <lineage>
        <taxon>Bacteria</taxon>
        <taxon>Bacillati</taxon>
        <taxon>Actinomycetota</taxon>
        <taxon>Coriobacteriia</taxon>
        <taxon>Eggerthellales</taxon>
        <taxon>Eggerthellaceae</taxon>
        <taxon>Adlercreutzia</taxon>
    </lineage>
</organism>
<name>A0A6F8SI91_9ACTN</name>
<dbReference type="KEGG" id="ahat:ADCFC_05780"/>
<evidence type="ECO:0008006" key="3">
    <source>
        <dbReference type="Google" id="ProtNLM"/>
    </source>
</evidence>
<reference evidence="2" key="2">
    <citation type="submission" date="2020-03" db="EMBL/GenBank/DDBJ databases">
        <title>Complete Genome Sequence of Adlercreutzia sp. strain 8CFCBH1 Producing Equol, Isolated from Healthy Japanese Feces.</title>
        <authorList>
            <person name="Ogata Y."/>
            <person name="Sakamoto M."/>
            <person name="Ohkuma M."/>
            <person name="Hattori M."/>
            <person name="Suda W."/>
        </authorList>
    </citation>
    <scope>NUCLEOTIDE SEQUENCE [LARGE SCALE GENOMIC DNA]</scope>
    <source>
        <strain evidence="2">8CFCBH1</strain>
    </source>
</reference>
<accession>A0A6F8SI91</accession>
<reference evidence="2" key="1">
    <citation type="journal article" date="2020" name="Microbiol. Resour. Announc.">
        <title>Complete Genome Sequence of Adlercreutzia sp. Strain 8CFCBH1, a Potent Producer of Equol, Isolated from Healthy Japanese Feces.</title>
        <authorList>
            <person name="Ogata Y."/>
            <person name="Sakamoto M."/>
            <person name="Ohkuma M."/>
            <person name="Hattori M."/>
            <person name="Suda W."/>
        </authorList>
    </citation>
    <scope>NUCLEOTIDE SEQUENCE [LARGE SCALE GENOMIC DNA]</scope>
    <source>
        <strain evidence="2">8CFCBH1</strain>
    </source>
</reference>
<sequence length="539" mass="60724">MNDRELRLFNLWAIRTKDELLGAIDEYIDRIEQHDDIEIVRKGRSKPLVDVMKDFRKKVARTPLADLDQDFCAYEVEITDTEIELSINAFKDIVVDDNGEILKSSSEVTPEIIVVSAPYIPIDQFAEMQGVKAATVRQWIRRGKIRNVKKLGSEWMVASTEGQPERGFTGGVFYCTDQDGDMSRLFPLKEGTHSIELWKANQYSEECLATMRDFDHHVLDEIKLNRVAREKLEHALAASPEVRFQSTFIDVIDRKASSSRDDANSQPEGGWSDVAGTQIDDLSIDCLLKEISGDGYVRDLAISLAHLCFRNGPVEDMHAEGKLDDTDMMELNKYMVDHLGLFLLLLGLSDFSSLKRILWFHDQCGSDWDSPDVQKMLHDYHISTDRLKALAFNRDQAAACRCSSNTAPAGLTRLAPVPSSDHDPDEPLADCPICGSNVLIRKPMTNLSFAVDHGKTVHTNKELANAAHVPIQLVTDMQFVERVKSASEKQRERMKAVADVLDVPLDYLLAFNPNASTISCGDCHTTAPWSVWSARRPWR</sequence>
<dbReference type="RefSeq" id="WP_114539410.1">
    <property type="nucleotide sequence ID" value="NZ_AP022829.1"/>
</dbReference>